<evidence type="ECO:0000313" key="3">
    <source>
        <dbReference type="Proteomes" id="UP000756710"/>
    </source>
</evidence>
<comment type="caution">
    <text evidence="2">The sequence shown here is derived from an EMBL/GenBank/DDBJ whole genome shotgun (WGS) entry which is preliminary data.</text>
</comment>
<feature type="region of interest" description="Disordered" evidence="1">
    <location>
        <begin position="44"/>
        <end position="85"/>
    </location>
</feature>
<evidence type="ECO:0000313" key="2">
    <source>
        <dbReference type="EMBL" id="MBP2059434.1"/>
    </source>
</evidence>
<accession>A0ABS4MJB6</accession>
<protein>
    <submittedName>
        <fullName evidence="2">Uncharacterized protein</fullName>
    </submittedName>
</protein>
<dbReference type="EMBL" id="JAGGLR010000001">
    <property type="protein sequence ID" value="MBP2059434.1"/>
    <property type="molecule type" value="Genomic_DNA"/>
</dbReference>
<dbReference type="RefSeq" id="WP_345663965.1">
    <property type="nucleotide sequence ID" value="NZ_BAABDR010000060.1"/>
</dbReference>
<reference evidence="2 3" key="1">
    <citation type="submission" date="2021-03" db="EMBL/GenBank/DDBJ databases">
        <title>Genomic Encyclopedia of Type Strains, Phase IV (KMG-IV): sequencing the most valuable type-strain genomes for metagenomic binning, comparative biology and taxonomic classification.</title>
        <authorList>
            <person name="Goeker M."/>
        </authorList>
    </citation>
    <scope>NUCLEOTIDE SEQUENCE [LARGE SCALE GENOMIC DNA]</scope>
    <source>
        <strain evidence="2 3">DSM 41954</strain>
    </source>
</reference>
<sequence>MSTPGSMSAWAGLPQPAGTVIARSASTRRRSRLGITCTTLASTRTEDSAMPSTAPSAAVCNPTARATASSSSITSGGSTAPAASW</sequence>
<evidence type="ECO:0000256" key="1">
    <source>
        <dbReference type="SAM" id="MobiDB-lite"/>
    </source>
</evidence>
<keyword evidence="3" id="KW-1185">Reference proteome</keyword>
<gene>
    <name evidence="2" type="ORF">J2Z30_000430</name>
</gene>
<proteinExistence type="predicted"/>
<feature type="compositionally biased region" description="Low complexity" evidence="1">
    <location>
        <begin position="62"/>
        <end position="85"/>
    </location>
</feature>
<name>A0ABS4MJB6_9ACTN</name>
<dbReference type="Proteomes" id="UP000756710">
    <property type="component" value="Unassembled WGS sequence"/>
</dbReference>
<organism evidence="2 3">
    <name type="scientific">Streptomyces iranensis</name>
    <dbReference type="NCBI Taxonomy" id="576784"/>
    <lineage>
        <taxon>Bacteria</taxon>
        <taxon>Bacillati</taxon>
        <taxon>Actinomycetota</taxon>
        <taxon>Actinomycetes</taxon>
        <taxon>Kitasatosporales</taxon>
        <taxon>Streptomycetaceae</taxon>
        <taxon>Streptomyces</taxon>
        <taxon>Streptomyces violaceusniger group</taxon>
    </lineage>
</organism>